<organism evidence="1 2">
    <name type="scientific">Decorospora gaudefroyi</name>
    <dbReference type="NCBI Taxonomy" id="184978"/>
    <lineage>
        <taxon>Eukaryota</taxon>
        <taxon>Fungi</taxon>
        <taxon>Dikarya</taxon>
        <taxon>Ascomycota</taxon>
        <taxon>Pezizomycotina</taxon>
        <taxon>Dothideomycetes</taxon>
        <taxon>Pleosporomycetidae</taxon>
        <taxon>Pleosporales</taxon>
        <taxon>Pleosporineae</taxon>
        <taxon>Pleosporaceae</taxon>
        <taxon>Decorospora</taxon>
    </lineage>
</organism>
<dbReference type="AlphaFoldDB" id="A0A6A5K515"/>
<keyword evidence="2" id="KW-1185">Reference proteome</keyword>
<evidence type="ECO:0000313" key="1">
    <source>
        <dbReference type="EMBL" id="KAF1832029.1"/>
    </source>
</evidence>
<dbReference type="EMBL" id="ML975348">
    <property type="protein sequence ID" value="KAF1832029.1"/>
    <property type="molecule type" value="Genomic_DNA"/>
</dbReference>
<protein>
    <recommendedName>
        <fullName evidence="3">Thioredoxin-like protein</fullName>
    </recommendedName>
</protein>
<name>A0A6A5K515_9PLEO</name>
<reference evidence="1" key="1">
    <citation type="submission" date="2020-01" db="EMBL/GenBank/DDBJ databases">
        <authorList>
            <consortium name="DOE Joint Genome Institute"/>
            <person name="Haridas S."/>
            <person name="Albert R."/>
            <person name="Binder M."/>
            <person name="Bloem J."/>
            <person name="Labutti K."/>
            <person name="Salamov A."/>
            <person name="Andreopoulos B."/>
            <person name="Baker S.E."/>
            <person name="Barry K."/>
            <person name="Bills G."/>
            <person name="Bluhm B.H."/>
            <person name="Cannon C."/>
            <person name="Castanera R."/>
            <person name="Culley D.E."/>
            <person name="Daum C."/>
            <person name="Ezra D."/>
            <person name="Gonzalez J.B."/>
            <person name="Henrissat B."/>
            <person name="Kuo A."/>
            <person name="Liang C."/>
            <person name="Lipzen A."/>
            <person name="Lutzoni F."/>
            <person name="Magnuson J."/>
            <person name="Mondo S."/>
            <person name="Nolan M."/>
            <person name="Ohm R."/>
            <person name="Pangilinan J."/>
            <person name="Park H.-J."/>
            <person name="Ramirez L."/>
            <person name="Alfaro M."/>
            <person name="Sun H."/>
            <person name="Tritt A."/>
            <person name="Yoshinaga Y."/>
            <person name="Zwiers L.-H."/>
            <person name="Turgeon B.G."/>
            <person name="Goodwin S.B."/>
            <person name="Spatafora J.W."/>
            <person name="Crous P.W."/>
            <person name="Grigoriev I.V."/>
        </authorList>
    </citation>
    <scope>NUCLEOTIDE SEQUENCE</scope>
    <source>
        <strain evidence="1">P77</strain>
    </source>
</reference>
<dbReference type="OrthoDB" id="4269at2759"/>
<gene>
    <name evidence="1" type="ORF">BDW02DRAFT_632354</name>
</gene>
<dbReference type="Proteomes" id="UP000800040">
    <property type="component" value="Unassembled WGS sequence"/>
</dbReference>
<evidence type="ECO:0000313" key="2">
    <source>
        <dbReference type="Proteomes" id="UP000800040"/>
    </source>
</evidence>
<proteinExistence type="predicted"/>
<sequence>MASRTLYVLYNADASVMGKLKYGYRKICHSSEENPACAACDITHGGLSLKETPAWVEAKKEIEAESGYKVVQWHRDELSNEMKKFIESKGVSYPTIVSNQADGDFAEVMNSSELAECKGDAQKVLARLREKGIMQQQKQAPSSL</sequence>
<evidence type="ECO:0008006" key="3">
    <source>
        <dbReference type="Google" id="ProtNLM"/>
    </source>
</evidence>
<accession>A0A6A5K515</accession>